<dbReference type="InterPro" id="IPR014756">
    <property type="entry name" value="Ig_E-set"/>
</dbReference>
<feature type="region of interest" description="Disordered" evidence="1">
    <location>
        <begin position="700"/>
        <end position="725"/>
    </location>
</feature>
<dbReference type="Gene3D" id="2.60.40.10">
    <property type="entry name" value="Immunoglobulins"/>
    <property type="match status" value="1"/>
</dbReference>
<feature type="compositionally biased region" description="Basic and acidic residues" evidence="1">
    <location>
        <begin position="319"/>
        <end position="331"/>
    </location>
</feature>
<evidence type="ECO:0000313" key="4">
    <source>
        <dbReference type="Proteomes" id="UP000193411"/>
    </source>
</evidence>
<dbReference type="STRING" id="765915.A0A1Y2HHV0"/>
<feature type="compositionally biased region" description="Basic and acidic residues" evidence="1">
    <location>
        <begin position="35"/>
        <end position="45"/>
    </location>
</feature>
<dbReference type="InterPro" id="IPR002909">
    <property type="entry name" value="IPT_dom"/>
</dbReference>
<feature type="compositionally biased region" description="Low complexity" evidence="1">
    <location>
        <begin position="362"/>
        <end position="371"/>
    </location>
</feature>
<dbReference type="InterPro" id="IPR057962">
    <property type="entry name" value="SPT23_MGA2_DBD"/>
</dbReference>
<reference evidence="3 4" key="1">
    <citation type="submission" date="2016-07" db="EMBL/GenBank/DDBJ databases">
        <title>Pervasive Adenine N6-methylation of Active Genes in Fungi.</title>
        <authorList>
            <consortium name="DOE Joint Genome Institute"/>
            <person name="Mondo S.J."/>
            <person name="Dannebaum R.O."/>
            <person name="Kuo R.C."/>
            <person name="Labutti K."/>
            <person name="Haridas S."/>
            <person name="Kuo A."/>
            <person name="Salamov A."/>
            <person name="Ahrendt S.R."/>
            <person name="Lipzen A."/>
            <person name="Sullivan W."/>
            <person name="Andreopoulos W.B."/>
            <person name="Clum A."/>
            <person name="Lindquist E."/>
            <person name="Daum C."/>
            <person name="Ramamoorthy G.K."/>
            <person name="Gryganskyi A."/>
            <person name="Culley D."/>
            <person name="Magnuson J.K."/>
            <person name="James T.Y."/>
            <person name="O'Malley M.A."/>
            <person name="Stajich J.E."/>
            <person name="Spatafora J.W."/>
            <person name="Visel A."/>
            <person name="Grigoriev I.V."/>
        </authorList>
    </citation>
    <scope>NUCLEOTIDE SEQUENCE [LARGE SCALE GENOMIC DNA]</scope>
    <source>
        <strain evidence="3 4">PL171</strain>
    </source>
</reference>
<dbReference type="OrthoDB" id="71307at2759"/>
<feature type="compositionally biased region" description="Polar residues" evidence="1">
    <location>
        <begin position="419"/>
        <end position="447"/>
    </location>
</feature>
<feature type="region of interest" description="Disordered" evidence="1">
    <location>
        <begin position="349"/>
        <end position="449"/>
    </location>
</feature>
<feature type="domain" description="IPT/TIG" evidence="2">
    <location>
        <begin position="573"/>
        <end position="660"/>
    </location>
</feature>
<organism evidence="3 4">
    <name type="scientific">Catenaria anguillulae PL171</name>
    <dbReference type="NCBI Taxonomy" id="765915"/>
    <lineage>
        <taxon>Eukaryota</taxon>
        <taxon>Fungi</taxon>
        <taxon>Fungi incertae sedis</taxon>
        <taxon>Blastocladiomycota</taxon>
        <taxon>Blastocladiomycetes</taxon>
        <taxon>Blastocladiales</taxon>
        <taxon>Catenariaceae</taxon>
        <taxon>Catenaria</taxon>
    </lineage>
</organism>
<keyword evidence="4" id="KW-1185">Reference proteome</keyword>
<evidence type="ECO:0000259" key="2">
    <source>
        <dbReference type="SMART" id="SM00429"/>
    </source>
</evidence>
<dbReference type="Proteomes" id="UP000193411">
    <property type="component" value="Unassembled WGS sequence"/>
</dbReference>
<feature type="region of interest" description="Disordered" evidence="1">
    <location>
        <begin position="313"/>
        <end position="337"/>
    </location>
</feature>
<comment type="caution">
    <text evidence="3">The sequence shown here is derived from an EMBL/GenBank/DDBJ whole genome shotgun (WGS) entry which is preliminary data.</text>
</comment>
<dbReference type="Pfam" id="PF01833">
    <property type="entry name" value="TIG"/>
    <property type="match status" value="1"/>
</dbReference>
<protein>
    <recommendedName>
        <fullName evidence="2">IPT/TIG domain-containing protein</fullName>
    </recommendedName>
</protein>
<dbReference type="CDD" id="cd00102">
    <property type="entry name" value="IPT"/>
    <property type="match status" value="1"/>
</dbReference>
<evidence type="ECO:0000313" key="3">
    <source>
        <dbReference type="EMBL" id="ORZ34146.1"/>
    </source>
</evidence>
<dbReference type="SMART" id="SM00429">
    <property type="entry name" value="IPT"/>
    <property type="match status" value="1"/>
</dbReference>
<feature type="compositionally biased region" description="Low complexity" evidence="1">
    <location>
        <begin position="52"/>
        <end position="62"/>
    </location>
</feature>
<accession>A0A1Y2HHV0</accession>
<evidence type="ECO:0000256" key="1">
    <source>
        <dbReference type="SAM" id="MobiDB-lite"/>
    </source>
</evidence>
<name>A0A1Y2HHV0_9FUNG</name>
<dbReference type="AlphaFoldDB" id="A0A1Y2HHV0"/>
<sequence length="1024" mass="109219">MNNTADMETAGANLRHSLFTATVSGQDPRPGVNLQERRDQFRNSSDDGGDQSSPSPSLSPSSSPTPTPAPTAAVAASPVSTSPQSNQQPLPYTVTVLDVPESGAKSRVETQIKFRLQITRTSDGMVAARTFRTLRLPEILVANDRWWTLKPSLPDWLMESNASLPDLFLSASVVCASDHTRIVSVCPSCVAREMRRAKRKPQSSGSSSSSPPPDPDAMDTTQDEAVSTDPVETRNNLPDLNMSGRKALLVHSAPVIDLSMGEATVPARIPCYTRHHKEKVGFVVKFELRDGNGELVGQAESPAVMITDDHKSVNRAKRKQEAALEAKRRTEQAAPAPINPLALSFSIASSSLPNDPPPPSAYPQSTSSASPHYRFDTAPQPSFALLPPCMAPLSSAADPPPSKRQRSSITPSSPPSHFIPSQQSPISINGYQLPSYQKQPSFQTSPQGGLFGDQSCPRCTGQSLNGSSFLSATCTCRAPASSLQSPATQFPNGPVAASVPDQMRSLFGSGALASAAAPGPTSLHTSSASTTSEETGFGFPMTVALESPAFPPIVQPLATPRPLGPLANIQQQLPVINRVIPAEGPLHGGIEVTLLGNNFNESLTIQFGLNCAASVTYWSPNTLVVTLPPGSAPGIVPVVIKQVHDLGLAPSSPPATFMYTDESDRALMELALTLIGLSLHGNVENPRSIASRIVSTYSTLPSNPTTSQGGPSCGGGSPGEQKQSLQASDPVALWNSLASTAPSMEDRLLLVLSVCCSIADDSFVEGLTPIPASVRAHLANRPWLQLAARAKMDRLMAWLLVQGKVNPHNRDRAGMTALDHAVLAKWSQGAMMLLSSLAQARRDLQPSASISLGPTSTKLHKPIEAVPTSSTRATTSPLRPSSLTGLHIHARCVAFLQKPWAVLAQQLFGLIIIVMFLVSQLDPVRLQSDPSPTNEPSKGALQSLRGSAVSMRNLVIQAIPTTLPIFDDPRWAQVAAAADARDKQWREDVRGMWRDEKHSGDDEQAKIELPPFSLQGWFPLFPQD</sequence>
<feature type="compositionally biased region" description="Low complexity" evidence="1">
    <location>
        <begin position="70"/>
        <end position="83"/>
    </location>
</feature>
<proteinExistence type="predicted"/>
<dbReference type="EMBL" id="MCFL01000030">
    <property type="protein sequence ID" value="ORZ34146.1"/>
    <property type="molecule type" value="Genomic_DNA"/>
</dbReference>
<gene>
    <name evidence="3" type="ORF">BCR44DRAFT_63728</name>
</gene>
<dbReference type="InterPro" id="IPR013783">
    <property type="entry name" value="Ig-like_fold"/>
</dbReference>
<feature type="region of interest" description="Disordered" evidence="1">
    <location>
        <begin position="195"/>
        <end position="240"/>
    </location>
</feature>
<dbReference type="SUPFAM" id="SSF81296">
    <property type="entry name" value="E set domains"/>
    <property type="match status" value="1"/>
</dbReference>
<feature type="region of interest" description="Disordered" evidence="1">
    <location>
        <begin position="17"/>
        <end position="91"/>
    </location>
</feature>
<dbReference type="Pfam" id="PF25603">
    <property type="entry name" value="SPT23_MGA2_DBD"/>
    <property type="match status" value="1"/>
</dbReference>